<keyword evidence="1" id="KW-0175">Coiled coil</keyword>
<name>A0ABN7WX07_GIGMA</name>
<dbReference type="EMBL" id="CAJVQB010070401">
    <property type="protein sequence ID" value="CAG8842842.1"/>
    <property type="molecule type" value="Genomic_DNA"/>
</dbReference>
<comment type="caution">
    <text evidence="2">The sequence shown here is derived from an EMBL/GenBank/DDBJ whole genome shotgun (WGS) entry which is preliminary data.</text>
</comment>
<feature type="non-terminal residue" evidence="2">
    <location>
        <position position="1"/>
    </location>
</feature>
<feature type="non-terminal residue" evidence="2">
    <location>
        <position position="169"/>
    </location>
</feature>
<gene>
    <name evidence="2" type="ORF">GMARGA_LOCUS36209</name>
</gene>
<evidence type="ECO:0000256" key="1">
    <source>
        <dbReference type="SAM" id="Coils"/>
    </source>
</evidence>
<protein>
    <submittedName>
        <fullName evidence="2">8473_t:CDS:1</fullName>
    </submittedName>
</protein>
<sequence length="169" mass="20314">EVFNEYLTDDEFIHVIYCIEESVNKINNAANDPNNSVNERNNNKNFPKHQMEEENLIPQRIRKEILLIKRKNKRIRKENLLLRQENERVKNEILLLKQEKEQTKNDNKVPKPINRTNFTNSEYSKKQKFKNNPEKRRIVADSEIKRLLSKLNSIDLLLANIWCQFIKNN</sequence>
<accession>A0ABN7WX07</accession>
<feature type="coiled-coil region" evidence="1">
    <location>
        <begin position="68"/>
        <end position="106"/>
    </location>
</feature>
<evidence type="ECO:0000313" key="2">
    <source>
        <dbReference type="EMBL" id="CAG8842842.1"/>
    </source>
</evidence>
<evidence type="ECO:0000313" key="3">
    <source>
        <dbReference type="Proteomes" id="UP000789901"/>
    </source>
</evidence>
<organism evidence="2 3">
    <name type="scientific">Gigaspora margarita</name>
    <dbReference type="NCBI Taxonomy" id="4874"/>
    <lineage>
        <taxon>Eukaryota</taxon>
        <taxon>Fungi</taxon>
        <taxon>Fungi incertae sedis</taxon>
        <taxon>Mucoromycota</taxon>
        <taxon>Glomeromycotina</taxon>
        <taxon>Glomeromycetes</taxon>
        <taxon>Diversisporales</taxon>
        <taxon>Gigasporaceae</taxon>
        <taxon>Gigaspora</taxon>
    </lineage>
</organism>
<proteinExistence type="predicted"/>
<reference evidence="2 3" key="1">
    <citation type="submission" date="2021-06" db="EMBL/GenBank/DDBJ databases">
        <authorList>
            <person name="Kallberg Y."/>
            <person name="Tangrot J."/>
            <person name="Rosling A."/>
        </authorList>
    </citation>
    <scope>NUCLEOTIDE SEQUENCE [LARGE SCALE GENOMIC DNA]</scope>
    <source>
        <strain evidence="2 3">120-4 pot B 10/14</strain>
    </source>
</reference>
<dbReference type="Proteomes" id="UP000789901">
    <property type="component" value="Unassembled WGS sequence"/>
</dbReference>
<keyword evidence="3" id="KW-1185">Reference proteome</keyword>